<dbReference type="Gene3D" id="2.160.20.10">
    <property type="entry name" value="Single-stranded right-handed beta-helix, Pectin lyase-like"/>
    <property type="match status" value="1"/>
</dbReference>
<dbReference type="InterPro" id="IPR008638">
    <property type="entry name" value="FhaB/CdiA-like_TPS"/>
</dbReference>
<dbReference type="SUPFAM" id="SSF51126">
    <property type="entry name" value="Pectin lyase-like"/>
    <property type="match status" value="1"/>
</dbReference>
<proteinExistence type="predicted"/>
<dbReference type="Pfam" id="PF05860">
    <property type="entry name" value="TPS"/>
    <property type="match status" value="1"/>
</dbReference>
<protein>
    <submittedName>
        <fullName evidence="2">Filamentous hemagglutinin N-terminal domain-containing protein</fullName>
    </submittedName>
</protein>
<dbReference type="InterPro" id="IPR011050">
    <property type="entry name" value="Pectin_lyase_fold/virulence"/>
</dbReference>
<comment type="caution">
    <text evidence="2">The sequence shown here is derived from an EMBL/GenBank/DDBJ whole genome shotgun (WGS) entry which is preliminary data.</text>
</comment>
<reference evidence="2 3" key="1">
    <citation type="submission" date="2019-06" db="EMBL/GenBank/DDBJ databases">
        <title>Taxogenomics and systematics of the genus Pantoea.</title>
        <authorList>
            <person name="Tambong J.T."/>
        </authorList>
    </citation>
    <scope>NUCLEOTIDE SEQUENCE [LARGE SCALE GENOMIC DNA]</scope>
    <source>
        <strain evidence="2 3">LMG 24200</strain>
    </source>
</reference>
<dbReference type="EMBL" id="VHJA01000081">
    <property type="protein sequence ID" value="TPV37009.1"/>
    <property type="molecule type" value="Genomic_DNA"/>
</dbReference>
<dbReference type="InterPro" id="IPR012334">
    <property type="entry name" value="Pectin_lyas_fold"/>
</dbReference>
<evidence type="ECO:0000313" key="2">
    <source>
        <dbReference type="EMBL" id="TPV37009.1"/>
    </source>
</evidence>
<dbReference type="OrthoDB" id="2664633at2"/>
<dbReference type="NCBIfam" id="TIGR01901">
    <property type="entry name" value="adhes_NPXG"/>
    <property type="match status" value="1"/>
</dbReference>
<evidence type="ECO:0000313" key="3">
    <source>
        <dbReference type="Proteomes" id="UP000317747"/>
    </source>
</evidence>
<keyword evidence="3" id="KW-1185">Reference proteome</keyword>
<dbReference type="Proteomes" id="UP000317747">
    <property type="component" value="Unassembled WGS sequence"/>
</dbReference>
<name>A0A506PU11_9GAMM</name>
<evidence type="ECO:0000259" key="1">
    <source>
        <dbReference type="Pfam" id="PF05860"/>
    </source>
</evidence>
<feature type="domain" description="Filamentous haemagglutinin FhaB/tRNA nuclease CdiA-like TPS" evidence="1">
    <location>
        <begin position="15"/>
        <end position="47"/>
    </location>
</feature>
<organism evidence="2 3">
    <name type="scientific">Pantoea deleyi</name>
    <dbReference type="NCBI Taxonomy" id="470932"/>
    <lineage>
        <taxon>Bacteria</taxon>
        <taxon>Pseudomonadati</taxon>
        <taxon>Pseudomonadota</taxon>
        <taxon>Gammaproteobacteria</taxon>
        <taxon>Enterobacterales</taxon>
        <taxon>Erwiniaceae</taxon>
        <taxon>Pantoea</taxon>
    </lineage>
</organism>
<gene>
    <name evidence="2" type="ORF">FJW01_20205</name>
</gene>
<sequence length="78" mass="7860">MIQGNPDLKPGAAPARVILNEVKSNNPSQLRGYLEVAGGRAQVIVANLVCGGQLGAGRGIGRGDGRVHRAAAVSGCQA</sequence>
<accession>A0A506PU11</accession>
<dbReference type="AlphaFoldDB" id="A0A506PU11"/>